<dbReference type="Proteomes" id="UP000198983">
    <property type="component" value="Chromosome I"/>
</dbReference>
<keyword evidence="4" id="KW-1185">Reference proteome</keyword>
<feature type="domain" description="SAV-6107-like HEPN" evidence="2">
    <location>
        <begin position="31"/>
        <end position="127"/>
    </location>
</feature>
<organism evidence="3 4">
    <name type="scientific">Actinopolymorpha singaporensis</name>
    <dbReference type="NCBI Taxonomy" id="117157"/>
    <lineage>
        <taxon>Bacteria</taxon>
        <taxon>Bacillati</taxon>
        <taxon>Actinomycetota</taxon>
        <taxon>Actinomycetes</taxon>
        <taxon>Propionibacteriales</taxon>
        <taxon>Actinopolymorphaceae</taxon>
        <taxon>Actinopolymorpha</taxon>
    </lineage>
</organism>
<dbReference type="Pfam" id="PF18726">
    <property type="entry name" value="HEPN_SAV_6107"/>
    <property type="match status" value="1"/>
</dbReference>
<sequence length="164" mass="17399">MRTQSSPSFQAPLGPSVFEALDRARTSLAEARMAELATERYSAAHVAALRTAAAVLAARTGPTVRRGRRDAWTLLARVAPELAEWAAFFAAGAGKRAAAEAGLPRAVTDRDADDLIRDVERFIAVVEAMLELPHQPSLPHQSDPADGDRLSRAGLRVHGPGAAA</sequence>
<gene>
    <name evidence="3" type="ORF">SAMN04489717_4830</name>
</gene>
<evidence type="ECO:0000256" key="1">
    <source>
        <dbReference type="SAM" id="MobiDB-lite"/>
    </source>
</evidence>
<reference evidence="3 4" key="1">
    <citation type="submission" date="2016-10" db="EMBL/GenBank/DDBJ databases">
        <authorList>
            <person name="de Groot N.N."/>
        </authorList>
    </citation>
    <scope>NUCLEOTIDE SEQUENCE [LARGE SCALE GENOMIC DNA]</scope>
    <source>
        <strain evidence="3 4">DSM 22024</strain>
    </source>
</reference>
<dbReference type="RefSeq" id="WP_172805023.1">
    <property type="nucleotide sequence ID" value="NZ_LT629732.1"/>
</dbReference>
<evidence type="ECO:0000259" key="2">
    <source>
        <dbReference type="Pfam" id="PF18726"/>
    </source>
</evidence>
<evidence type="ECO:0000313" key="4">
    <source>
        <dbReference type="Proteomes" id="UP000198983"/>
    </source>
</evidence>
<dbReference type="AlphaFoldDB" id="A0A1H1X648"/>
<dbReference type="STRING" id="117157.SAMN04489717_4830"/>
<feature type="region of interest" description="Disordered" evidence="1">
    <location>
        <begin position="134"/>
        <end position="164"/>
    </location>
</feature>
<name>A0A1H1X648_9ACTN</name>
<dbReference type="InterPro" id="IPR040891">
    <property type="entry name" value="HEPN_SAV_6107"/>
</dbReference>
<accession>A0A1H1X648</accession>
<evidence type="ECO:0000313" key="3">
    <source>
        <dbReference type="EMBL" id="SDT04662.1"/>
    </source>
</evidence>
<dbReference type="EMBL" id="LT629732">
    <property type="protein sequence ID" value="SDT04662.1"/>
    <property type="molecule type" value="Genomic_DNA"/>
</dbReference>
<protein>
    <recommendedName>
        <fullName evidence="2">SAV-6107-like HEPN domain-containing protein</fullName>
    </recommendedName>
</protein>
<proteinExistence type="predicted"/>